<dbReference type="AlphaFoldDB" id="A0A6G9D3V6"/>
<geneLocation type="plasmid" evidence="2 3">
    <name>plas1</name>
</geneLocation>
<accession>A0A6G9D3V6</accession>
<protein>
    <submittedName>
        <fullName evidence="2">Uncharacterized protein</fullName>
    </submittedName>
</protein>
<reference evidence="2 3" key="1">
    <citation type="submission" date="2020-03" db="EMBL/GenBank/DDBJ databases">
        <title>Screen low temperature-resistant strains for efficient degradation of petroleum hydrocarbons under the low temperature.</title>
        <authorList>
            <person name="Wang Y."/>
            <person name="Chen J."/>
        </authorList>
    </citation>
    <scope>NUCLEOTIDE SEQUENCE [LARGE SCALE GENOMIC DNA]</scope>
    <source>
        <strain evidence="2 3">KB1</strain>
        <plasmid evidence="2 3">plas1</plasmid>
    </source>
</reference>
<organism evidence="2 3">
    <name type="scientific">Rhodococcus erythropolis</name>
    <name type="common">Arthrobacter picolinophilus</name>
    <dbReference type="NCBI Taxonomy" id="1833"/>
    <lineage>
        <taxon>Bacteria</taxon>
        <taxon>Bacillati</taxon>
        <taxon>Actinomycetota</taxon>
        <taxon>Actinomycetes</taxon>
        <taxon>Mycobacteriales</taxon>
        <taxon>Nocardiaceae</taxon>
        <taxon>Rhodococcus</taxon>
        <taxon>Rhodococcus erythropolis group</taxon>
    </lineage>
</organism>
<sequence>MIGSAMISDPGHPVSDGAGGRGGDGTKPEGAAISDDEAVMRMTNQTFPERSL</sequence>
<gene>
    <name evidence="2" type="ORF">G9444_6605</name>
</gene>
<name>A0A6G9D3V6_RHOER</name>
<dbReference type="Proteomes" id="UP000502345">
    <property type="component" value="Plasmid plas1"/>
</dbReference>
<feature type="region of interest" description="Disordered" evidence="1">
    <location>
        <begin position="1"/>
        <end position="37"/>
    </location>
</feature>
<evidence type="ECO:0000313" key="2">
    <source>
        <dbReference type="EMBL" id="QIP43848.1"/>
    </source>
</evidence>
<evidence type="ECO:0000256" key="1">
    <source>
        <dbReference type="SAM" id="MobiDB-lite"/>
    </source>
</evidence>
<keyword evidence="2" id="KW-0614">Plasmid</keyword>
<dbReference type="EMBL" id="CP050125">
    <property type="protein sequence ID" value="QIP43848.1"/>
    <property type="molecule type" value="Genomic_DNA"/>
</dbReference>
<evidence type="ECO:0000313" key="3">
    <source>
        <dbReference type="Proteomes" id="UP000502345"/>
    </source>
</evidence>
<proteinExistence type="predicted"/>